<keyword evidence="2" id="KW-1185">Reference proteome</keyword>
<gene>
    <name evidence="1" type="ORF">EDM21_21155</name>
</gene>
<evidence type="ECO:0000313" key="1">
    <source>
        <dbReference type="EMBL" id="MVP01990.1"/>
    </source>
</evidence>
<dbReference type="AlphaFoldDB" id="A0A7X3K1D2"/>
<dbReference type="RefSeq" id="WP_157338389.1">
    <property type="nucleotide sequence ID" value="NZ_RHLK01000016.1"/>
</dbReference>
<name>A0A7X3K1D2_9BACL</name>
<proteinExistence type="predicted"/>
<dbReference type="Proteomes" id="UP000490800">
    <property type="component" value="Unassembled WGS sequence"/>
</dbReference>
<evidence type="ECO:0000313" key="2">
    <source>
        <dbReference type="Proteomes" id="UP000490800"/>
    </source>
</evidence>
<accession>A0A7X3K1D2</accession>
<dbReference type="OrthoDB" id="2633577at2"/>
<comment type="caution">
    <text evidence="1">The sequence shown here is derived from an EMBL/GenBank/DDBJ whole genome shotgun (WGS) entry which is preliminary data.</text>
</comment>
<protein>
    <submittedName>
        <fullName evidence="1">Dehydrogenase</fullName>
    </submittedName>
</protein>
<reference evidence="1 2" key="1">
    <citation type="journal article" date="2019" name="Microorganisms">
        <title>Paenibacillus lutrae sp. nov., A Chitinolytic Species Isolated from A River Otter in Castril Natural Park, Granada, Spain.</title>
        <authorList>
            <person name="Rodriguez M."/>
            <person name="Reina J.C."/>
            <person name="Bejar V."/>
            <person name="Llamas I."/>
        </authorList>
    </citation>
    <scope>NUCLEOTIDE SEQUENCE [LARGE SCALE GENOMIC DNA]</scope>
    <source>
        <strain evidence="1 2">N10</strain>
    </source>
</reference>
<dbReference type="EMBL" id="RHLK01000016">
    <property type="protein sequence ID" value="MVP01990.1"/>
    <property type="molecule type" value="Genomic_DNA"/>
</dbReference>
<organism evidence="1 2">
    <name type="scientific">Paenibacillus lutrae</name>
    <dbReference type="NCBI Taxonomy" id="2078573"/>
    <lineage>
        <taxon>Bacteria</taxon>
        <taxon>Bacillati</taxon>
        <taxon>Bacillota</taxon>
        <taxon>Bacilli</taxon>
        <taxon>Bacillales</taxon>
        <taxon>Paenibacillaceae</taxon>
        <taxon>Paenibacillus</taxon>
    </lineage>
</organism>
<sequence length="104" mass="12080">MRQNKNEKHKTQFPSVRGIRRACSRELYRTIKRLKVFIPADKVEQAEKIYARKVAENIAFIVENSDNHKVQADWWEEQVAPEIAELWNVPAEALAGAFRHSYGG</sequence>